<feature type="transmembrane region" description="Helical" evidence="2">
    <location>
        <begin position="339"/>
        <end position="363"/>
    </location>
</feature>
<keyword evidence="4" id="KW-1185">Reference proteome</keyword>
<comment type="caution">
    <text evidence="3">The sequence shown here is derived from an EMBL/GenBank/DDBJ whole genome shotgun (WGS) entry which is preliminary data.</text>
</comment>
<keyword evidence="2" id="KW-0812">Transmembrane</keyword>
<gene>
    <name evidence="3" type="ORF">IEQ34_027030</name>
</gene>
<organism evidence="3 4">
    <name type="scientific">Dendrobium chrysotoxum</name>
    <name type="common">Orchid</name>
    <dbReference type="NCBI Taxonomy" id="161865"/>
    <lineage>
        <taxon>Eukaryota</taxon>
        <taxon>Viridiplantae</taxon>
        <taxon>Streptophyta</taxon>
        <taxon>Embryophyta</taxon>
        <taxon>Tracheophyta</taxon>
        <taxon>Spermatophyta</taxon>
        <taxon>Magnoliopsida</taxon>
        <taxon>Liliopsida</taxon>
        <taxon>Asparagales</taxon>
        <taxon>Orchidaceae</taxon>
        <taxon>Epidendroideae</taxon>
        <taxon>Malaxideae</taxon>
        <taxon>Dendrobiinae</taxon>
        <taxon>Dendrobium</taxon>
    </lineage>
</organism>
<dbReference type="PANTHER" id="PTHR37726:SF1">
    <property type="entry name" value="TRANSMEMBRANE PROTEIN"/>
    <property type="match status" value="1"/>
</dbReference>
<feature type="transmembrane region" description="Helical" evidence="2">
    <location>
        <begin position="117"/>
        <end position="141"/>
    </location>
</feature>
<proteinExistence type="predicted"/>
<name>A0AAV7FGT4_DENCH</name>
<feature type="region of interest" description="Disordered" evidence="1">
    <location>
        <begin position="1"/>
        <end position="20"/>
    </location>
</feature>
<evidence type="ECO:0000313" key="4">
    <source>
        <dbReference type="Proteomes" id="UP000775213"/>
    </source>
</evidence>
<reference evidence="3 4" key="1">
    <citation type="journal article" date="2021" name="Hortic Res">
        <title>Chromosome-scale assembly of the Dendrobium chrysotoxum genome enhances the understanding of orchid evolution.</title>
        <authorList>
            <person name="Zhang Y."/>
            <person name="Zhang G.Q."/>
            <person name="Zhang D."/>
            <person name="Liu X.D."/>
            <person name="Xu X.Y."/>
            <person name="Sun W.H."/>
            <person name="Yu X."/>
            <person name="Zhu X."/>
            <person name="Wang Z.W."/>
            <person name="Zhao X."/>
            <person name="Zhong W.Y."/>
            <person name="Chen H."/>
            <person name="Yin W.L."/>
            <person name="Huang T."/>
            <person name="Niu S.C."/>
            <person name="Liu Z.J."/>
        </authorList>
    </citation>
    <scope>NUCLEOTIDE SEQUENCE [LARGE SCALE GENOMIC DNA]</scope>
    <source>
        <strain evidence="3">Lindl</strain>
    </source>
</reference>
<protein>
    <recommendedName>
        <fullName evidence="5">Transmembrane protein</fullName>
    </recommendedName>
</protein>
<accession>A0AAV7FGT4</accession>
<feature type="transmembrane region" description="Helical" evidence="2">
    <location>
        <begin position="157"/>
        <end position="176"/>
    </location>
</feature>
<feature type="transmembrane region" description="Helical" evidence="2">
    <location>
        <begin position="182"/>
        <end position="203"/>
    </location>
</feature>
<evidence type="ECO:0000256" key="1">
    <source>
        <dbReference type="SAM" id="MobiDB-lite"/>
    </source>
</evidence>
<keyword evidence="2" id="KW-0472">Membrane</keyword>
<evidence type="ECO:0000313" key="3">
    <source>
        <dbReference type="EMBL" id="KAH0433410.1"/>
    </source>
</evidence>
<dbReference type="EMBL" id="JAGFBR010000817">
    <property type="protein sequence ID" value="KAH0433410.1"/>
    <property type="molecule type" value="Genomic_DNA"/>
</dbReference>
<evidence type="ECO:0008006" key="5">
    <source>
        <dbReference type="Google" id="ProtNLM"/>
    </source>
</evidence>
<dbReference type="Proteomes" id="UP000775213">
    <property type="component" value="Unassembled WGS sequence"/>
</dbReference>
<feature type="transmembrane region" description="Helical" evidence="2">
    <location>
        <begin position="305"/>
        <end position="327"/>
    </location>
</feature>
<evidence type="ECO:0000256" key="2">
    <source>
        <dbReference type="SAM" id="Phobius"/>
    </source>
</evidence>
<keyword evidence="2" id="KW-1133">Transmembrane helix</keyword>
<dbReference type="PANTHER" id="PTHR37726">
    <property type="entry name" value="TRANSMEMBRANE PROTEIN"/>
    <property type="match status" value="1"/>
</dbReference>
<dbReference type="AlphaFoldDB" id="A0AAV7FGT4"/>
<sequence>MGYQLDPPSPSRSPMTSYNTIPTNNTISKDGITTYSYTSVTTQNDWKAKEEKQHLCMMDDLPFIAEETGILQEWLTKNITTIFFKCTRWQVEETMDHLNCPFHYFCDSSYAGNFPPIIDLSVLATMLVSFLSAAAFTALAFKSNGESFGRRNLKRRYFLPSGPIMLPVMLLILANGQRINTMFPLSQLGPSILLLIHVSALSFENKTDQRSIRYAVLEASTVSGILHASLYLDSIILPYYTGLDAISRSIFSGECPSCVCRKEDLVVGGRLVTYRGCSKTTLFIITALCSRMLSRISGEERFTMVIKLLLEVVGWVSVAADSVYLMIFIPHENPIHKVMIYGGICILILFNVFRKIYSLYGWFSLRRKIDGKKYECLSGVEIL</sequence>